<dbReference type="Gene3D" id="1.10.246.130">
    <property type="match status" value="1"/>
</dbReference>
<dbReference type="EC" id="3.4.19.13" evidence="6"/>
<keyword evidence="6 7" id="KW-0808">Transferase</keyword>
<name>A0A2W4XWL4_9CYAN</name>
<comment type="similarity">
    <text evidence="6">Belongs to the gamma-glutamyltransferase family.</text>
</comment>
<comment type="PTM">
    <text evidence="6">Cleaved by autocatalysis into a large and a small subunit.</text>
</comment>
<accession>A0A2W4XWL4</accession>
<dbReference type="SUPFAM" id="SSF56235">
    <property type="entry name" value="N-terminal nucleophile aminohydrolases (Ntn hydrolases)"/>
    <property type="match status" value="1"/>
</dbReference>
<dbReference type="InterPro" id="IPR043138">
    <property type="entry name" value="GGT_lsub"/>
</dbReference>
<keyword evidence="6" id="KW-0012">Acyltransferase</keyword>
<dbReference type="PRINTS" id="PR01210">
    <property type="entry name" value="GGTRANSPTASE"/>
</dbReference>
<comment type="catalytic activity">
    <reaction evidence="3 6">
        <text>an N-terminal (5-L-glutamyl)-[peptide] + an alpha-amino acid = 5-L-glutamyl amino acid + an N-terminal L-alpha-aminoacyl-[peptide]</text>
        <dbReference type="Rhea" id="RHEA:23904"/>
        <dbReference type="Rhea" id="RHEA-COMP:9780"/>
        <dbReference type="Rhea" id="RHEA-COMP:9795"/>
        <dbReference type="ChEBI" id="CHEBI:77644"/>
        <dbReference type="ChEBI" id="CHEBI:78597"/>
        <dbReference type="ChEBI" id="CHEBI:78599"/>
        <dbReference type="ChEBI" id="CHEBI:78608"/>
        <dbReference type="EC" id="2.3.2.2"/>
    </reaction>
</comment>
<dbReference type="PANTHER" id="PTHR43881:SF5">
    <property type="entry name" value="GAMMA-GLUTAMYLTRANSPEPTIDASE"/>
    <property type="match status" value="1"/>
</dbReference>
<evidence type="ECO:0000256" key="5">
    <source>
        <dbReference type="PIRSR" id="PIRSR600101-2"/>
    </source>
</evidence>
<keyword evidence="6" id="KW-0378">Hydrolase</keyword>
<dbReference type="InterPro" id="IPR052896">
    <property type="entry name" value="GGT-like_enzyme"/>
</dbReference>
<dbReference type="Proteomes" id="UP000249081">
    <property type="component" value="Unassembled WGS sequence"/>
</dbReference>
<keyword evidence="6" id="KW-0317">Glutathione biosynthesis</keyword>
<evidence type="ECO:0000313" key="7">
    <source>
        <dbReference type="EMBL" id="PZO35698.1"/>
    </source>
</evidence>
<evidence type="ECO:0000256" key="4">
    <source>
        <dbReference type="PIRSR" id="PIRSR600101-1"/>
    </source>
</evidence>
<reference evidence="8" key="1">
    <citation type="submission" date="2018-04" db="EMBL/GenBank/DDBJ databases">
        <authorList>
            <person name="Cornet L."/>
        </authorList>
    </citation>
    <scope>NUCLEOTIDE SEQUENCE [LARGE SCALE GENOMIC DNA]</scope>
</reference>
<dbReference type="GO" id="GO:0006750">
    <property type="term" value="P:glutathione biosynthetic process"/>
    <property type="evidence" value="ECO:0007669"/>
    <property type="project" value="UniProtKB-KW"/>
</dbReference>
<evidence type="ECO:0000256" key="6">
    <source>
        <dbReference type="RuleBase" id="RU368036"/>
    </source>
</evidence>
<dbReference type="GO" id="GO:0036374">
    <property type="term" value="F:glutathione hydrolase activity"/>
    <property type="evidence" value="ECO:0007669"/>
    <property type="project" value="UniProtKB-UniRule"/>
</dbReference>
<dbReference type="PANTHER" id="PTHR43881">
    <property type="entry name" value="GAMMA-GLUTAMYLTRANSPEPTIDASE (AFU_ORTHOLOGUE AFUA_4G13580)"/>
    <property type="match status" value="1"/>
</dbReference>
<comment type="pathway">
    <text evidence="6">Sulfur metabolism; glutathione metabolism.</text>
</comment>
<evidence type="ECO:0000256" key="1">
    <source>
        <dbReference type="ARBA" id="ARBA00001049"/>
    </source>
</evidence>
<evidence type="ECO:0000256" key="2">
    <source>
        <dbReference type="ARBA" id="ARBA00001089"/>
    </source>
</evidence>
<organism evidence="7 8">
    <name type="scientific">Shackletoniella antarctica</name>
    <dbReference type="NCBI Taxonomy" id="268115"/>
    <lineage>
        <taxon>Bacteria</taxon>
        <taxon>Bacillati</taxon>
        <taxon>Cyanobacteriota</taxon>
        <taxon>Cyanophyceae</taxon>
        <taxon>Oculatellales</taxon>
        <taxon>Oculatellaceae</taxon>
        <taxon>Shackletoniella</taxon>
    </lineage>
</organism>
<reference evidence="7 8" key="2">
    <citation type="submission" date="2018-06" db="EMBL/GenBank/DDBJ databases">
        <title>Metagenomic assembly of (sub)arctic Cyanobacteria and their associated microbiome from non-axenic cultures.</title>
        <authorList>
            <person name="Baurain D."/>
        </authorList>
    </citation>
    <scope>NUCLEOTIDE SEQUENCE [LARGE SCALE GENOMIC DNA]</scope>
    <source>
        <strain evidence="7">ULC041bin1</strain>
    </source>
</reference>
<dbReference type="GO" id="GO:0006751">
    <property type="term" value="P:glutathione catabolic process"/>
    <property type="evidence" value="ECO:0007669"/>
    <property type="project" value="UniProtKB-UniRule"/>
</dbReference>
<evidence type="ECO:0000313" key="8">
    <source>
        <dbReference type="Proteomes" id="UP000249081"/>
    </source>
</evidence>
<comment type="subunit">
    <text evidence="6">This enzyme consists of two polypeptide chains, which are synthesized in precursor form from a single polypeptide.</text>
</comment>
<dbReference type="InterPro" id="IPR000101">
    <property type="entry name" value="GGT_peptidase"/>
</dbReference>
<dbReference type="EMBL" id="QBMN01000161">
    <property type="protein sequence ID" value="PZO35698.1"/>
    <property type="molecule type" value="Genomic_DNA"/>
</dbReference>
<comment type="caution">
    <text evidence="7">The sequence shown here is derived from an EMBL/GenBank/DDBJ whole genome shotgun (WGS) entry which is preliminary data.</text>
</comment>
<comment type="catalytic activity">
    <reaction evidence="1 6">
        <text>an S-substituted glutathione + H2O = an S-substituted L-cysteinylglycine + L-glutamate</text>
        <dbReference type="Rhea" id="RHEA:59468"/>
        <dbReference type="ChEBI" id="CHEBI:15377"/>
        <dbReference type="ChEBI" id="CHEBI:29985"/>
        <dbReference type="ChEBI" id="CHEBI:90779"/>
        <dbReference type="ChEBI" id="CHEBI:143103"/>
        <dbReference type="EC" id="3.4.19.13"/>
    </reaction>
</comment>
<dbReference type="Pfam" id="PF01019">
    <property type="entry name" value="G_glu_transpept"/>
    <property type="match status" value="1"/>
</dbReference>
<sequence length="532" mass="57295">MVSFRSQAPAPKAMPKAMVVCPHYLAATAGLNILSQGGNAVDAAIATQAALGVVYPHMTGLGGDGFWLGYDNRSGQLYGLNGSGRAGAGCDRTLFTHLNAIPQRGPQAVITVPGGVAAWGEAHQRFGKLPWADLLQPAIALAEQGYPVSASQSRWTRVNADHLRAYGERNPFLPGGEVPQAGDWITNRPLATTLGRLATAGPQDLYQGDMAAKLVTYLSSLGGLLTKDDFARHTTTWVDPISTTYRGHRVCQLPPNTQGFTVLQMLNVLEGFNLHTVGHGTADYYHLLVEATKLAFADRDRWLGDPDFVDIPLAELIGKPYGDRRRARLSMAVAQGYPAMAQGGDTAYTAVVDGEGNAVSLIQSLYFDFGSAVVPPDLGFPLQNRGALFSLDPDHANALEPGKRPFHTLMPGLVLNSENRPYLVLGTMGGEGQPQTQMALLTRMLDFGFDPQTAIDLPRWVWGRTWGEATTQLAMESRIAAEVRQELARRGHQISVAPAWAEKMGHAHAIWVEPEGLRGGCDRRSDGAIACL</sequence>
<feature type="binding site" evidence="5">
    <location>
        <position position="430"/>
    </location>
    <ligand>
        <name>L-glutamate</name>
        <dbReference type="ChEBI" id="CHEBI:29985"/>
    </ligand>
</feature>
<keyword evidence="6" id="KW-0865">Zymogen</keyword>
<dbReference type="Gene3D" id="3.60.20.40">
    <property type="match status" value="1"/>
</dbReference>
<dbReference type="InterPro" id="IPR043137">
    <property type="entry name" value="GGT_ssub_C"/>
</dbReference>
<evidence type="ECO:0000256" key="3">
    <source>
        <dbReference type="ARBA" id="ARBA00047417"/>
    </source>
</evidence>
<proteinExistence type="inferred from homology"/>
<feature type="active site" description="Nucleophile" evidence="4">
    <location>
        <position position="346"/>
    </location>
</feature>
<protein>
    <recommendedName>
        <fullName evidence="6">Glutathione hydrolase proenzyme</fullName>
        <ecNumber evidence="6">2.3.2.2</ecNumber>
        <ecNumber evidence="6">3.4.19.13</ecNumber>
    </recommendedName>
    <component>
        <recommendedName>
            <fullName evidence="6">Glutathione hydrolase large chain</fullName>
        </recommendedName>
    </component>
    <component>
        <recommendedName>
            <fullName evidence="6">Glutathione hydrolase small chain</fullName>
        </recommendedName>
    </component>
</protein>
<dbReference type="InterPro" id="IPR029055">
    <property type="entry name" value="Ntn_hydrolases_N"/>
</dbReference>
<dbReference type="GO" id="GO:0103068">
    <property type="term" value="F:leukotriene C4 gamma-glutamyl transferase activity"/>
    <property type="evidence" value="ECO:0007669"/>
    <property type="project" value="UniProtKB-EC"/>
</dbReference>
<comment type="catalytic activity">
    <reaction evidence="2 6">
        <text>glutathione + H2O = L-cysteinylglycine + L-glutamate</text>
        <dbReference type="Rhea" id="RHEA:28807"/>
        <dbReference type="ChEBI" id="CHEBI:15377"/>
        <dbReference type="ChEBI" id="CHEBI:29985"/>
        <dbReference type="ChEBI" id="CHEBI:57925"/>
        <dbReference type="ChEBI" id="CHEBI:61694"/>
        <dbReference type="EC" id="3.4.19.13"/>
    </reaction>
</comment>
<dbReference type="EC" id="2.3.2.2" evidence="6"/>
<dbReference type="AlphaFoldDB" id="A0A2W4XWL4"/>
<gene>
    <name evidence="7" type="primary">ggt</name>
    <name evidence="7" type="ORF">DCF17_18340</name>
</gene>
<dbReference type="UniPathway" id="UPA00204"/>
<dbReference type="NCBIfam" id="TIGR00066">
    <property type="entry name" value="g_glut_trans"/>
    <property type="match status" value="1"/>
</dbReference>